<evidence type="ECO:0000313" key="1">
    <source>
        <dbReference type="EMBL" id="MDQ0418638.1"/>
    </source>
</evidence>
<dbReference type="EMBL" id="JAUSUV010000015">
    <property type="protein sequence ID" value="MDQ0418638.1"/>
    <property type="molecule type" value="Genomic_DNA"/>
</dbReference>
<accession>A0AAJ1TGW0</accession>
<comment type="caution">
    <text evidence="1">The sequence shown here is derived from an EMBL/GenBank/DDBJ whole genome shotgun (WGS) entry which is preliminary data.</text>
</comment>
<sequence length="41" mass="4576">MGLVIVRIQTLIEQGGNRGEVLYHQASEIPRWDGQGIDRGI</sequence>
<reference evidence="1 2" key="1">
    <citation type="submission" date="2023-07" db="EMBL/GenBank/DDBJ databases">
        <title>Genomic Encyclopedia of Type Strains, Phase IV (KMG-IV): sequencing the most valuable type-strain genomes for metagenomic binning, comparative biology and taxonomic classification.</title>
        <authorList>
            <person name="Goeker M."/>
        </authorList>
    </citation>
    <scope>NUCLEOTIDE SEQUENCE [LARGE SCALE GENOMIC DNA]</scope>
    <source>
        <strain evidence="1 2">DSM 46876</strain>
    </source>
</reference>
<organism evidence="1 2">
    <name type="scientific">Croceifilum oryzae</name>
    <dbReference type="NCBI Taxonomy" id="1553429"/>
    <lineage>
        <taxon>Bacteria</taxon>
        <taxon>Bacillati</taxon>
        <taxon>Bacillota</taxon>
        <taxon>Bacilli</taxon>
        <taxon>Bacillales</taxon>
        <taxon>Thermoactinomycetaceae</taxon>
        <taxon>Croceifilum</taxon>
    </lineage>
</organism>
<proteinExistence type="predicted"/>
<name>A0AAJ1TGW0_9BACL</name>
<gene>
    <name evidence="1" type="ORF">J2Z48_002841</name>
</gene>
<protein>
    <submittedName>
        <fullName evidence="1">Uncharacterized protein</fullName>
    </submittedName>
</protein>
<keyword evidence="2" id="KW-1185">Reference proteome</keyword>
<dbReference type="AlphaFoldDB" id="A0AAJ1TGW0"/>
<dbReference type="Proteomes" id="UP001238450">
    <property type="component" value="Unassembled WGS sequence"/>
</dbReference>
<evidence type="ECO:0000313" key="2">
    <source>
        <dbReference type="Proteomes" id="UP001238450"/>
    </source>
</evidence>